<accession>A0ACC2S490</accession>
<reference evidence="1" key="1">
    <citation type="submission" date="2022-04" db="EMBL/GenBank/DDBJ databases">
        <title>Genome of the entomopathogenic fungus Entomophthora muscae.</title>
        <authorList>
            <person name="Elya C."/>
            <person name="Lovett B.R."/>
            <person name="Lee E."/>
            <person name="Macias A.M."/>
            <person name="Hajek A.E."/>
            <person name="De Bivort B.L."/>
            <person name="Kasson M.T."/>
            <person name="De Fine Licht H.H."/>
            <person name="Stajich J.E."/>
        </authorList>
    </citation>
    <scope>NUCLEOTIDE SEQUENCE</scope>
    <source>
        <strain evidence="1">Berkeley</strain>
    </source>
</reference>
<evidence type="ECO:0000313" key="1">
    <source>
        <dbReference type="EMBL" id="KAJ9057202.1"/>
    </source>
</evidence>
<dbReference type="Proteomes" id="UP001165960">
    <property type="component" value="Unassembled WGS sequence"/>
</dbReference>
<name>A0ACC2S490_9FUNG</name>
<evidence type="ECO:0000313" key="2">
    <source>
        <dbReference type="Proteomes" id="UP001165960"/>
    </source>
</evidence>
<organism evidence="1 2">
    <name type="scientific">Entomophthora muscae</name>
    <dbReference type="NCBI Taxonomy" id="34485"/>
    <lineage>
        <taxon>Eukaryota</taxon>
        <taxon>Fungi</taxon>
        <taxon>Fungi incertae sedis</taxon>
        <taxon>Zoopagomycota</taxon>
        <taxon>Entomophthoromycotina</taxon>
        <taxon>Entomophthoromycetes</taxon>
        <taxon>Entomophthorales</taxon>
        <taxon>Entomophthoraceae</taxon>
        <taxon>Entomophthora</taxon>
    </lineage>
</organism>
<proteinExistence type="predicted"/>
<gene>
    <name evidence="1" type="ORF">DSO57_1024857</name>
</gene>
<protein>
    <submittedName>
        <fullName evidence="1">Uncharacterized protein</fullName>
    </submittedName>
</protein>
<dbReference type="EMBL" id="QTSX02005816">
    <property type="protein sequence ID" value="KAJ9057202.1"/>
    <property type="molecule type" value="Genomic_DNA"/>
</dbReference>
<keyword evidence="2" id="KW-1185">Reference proteome</keyword>
<sequence length="218" mass="24482">MTVYPIVTALTGIQFANLLPYLTQVVLTMSGTRSPGPPVSLPANSCPPGVPFGPVHFTDYPLKSEYKDYTPEKILKLDSLAHMQSEVRYNHQGLWIFSTPKLFRGKFKYLPAYNLCMELPVTSKPMPAPSPNLPTDHTGKLFRIVYITLTGVIDTIIQAASPWSWVEKSFSYLFKLAPLLCGLYPQKSWLKSSLKMTGWLPKIGSLINWRTKLGQSQM</sequence>
<comment type="caution">
    <text evidence="1">The sequence shown here is derived from an EMBL/GenBank/DDBJ whole genome shotgun (WGS) entry which is preliminary data.</text>
</comment>